<dbReference type="SUPFAM" id="SSF56281">
    <property type="entry name" value="Metallo-hydrolase/oxidoreductase"/>
    <property type="match status" value="1"/>
</dbReference>
<dbReference type="PANTHER" id="PTHR42663">
    <property type="entry name" value="HYDROLASE C777.06C-RELATED-RELATED"/>
    <property type="match status" value="1"/>
</dbReference>
<sequence length="518" mass="56963">MSAIPPDTDQYFIFHGTGTSSAIPLLPCITSADDVRDIQCGACRACVDGTVRDGWKNVRGNTGGVWRKRGEDGVWKNIVIDVGKTFRQNALRIFMEHRIRTVDAVILTHGHADAIAGLDDLRAFNQPSTPGGPKPPPLPIHLSQQTLNAISEQYPYLVDKNRATGGGDVPTLDWRVWGDEWCEDEGDDDEGQEEIVVAGVRVLPLKVHHGKYFTPPEKAQRLDVPVTQGNNTPVSAKSRESFATTTSTTAANPNTESRADLDPITAPVSTTSTTSALEGIVGKLTGLTGLSGVTGLEDLVKSTKKKNEGKPGETPFWCYGFLFEGKVLYLSDTSFVPTRTWDRLYRAVGGDDQGRRGAQKVGNGSDGTTGAQPRLLPFSHDVPDLPEGKIQTFILDCLRIQDHSSHLSYVQALALAMKAKARETLLVGFTHPDPHALWEDIGRVVQGQGEDLETDMTSTGEGEEREQDERELRAAKREFRRKIEKSAKDQGLEHVWREALEWKGFVQPAFDRQVVRCD</sequence>
<dbReference type="CDD" id="cd16279">
    <property type="entry name" value="metallo-hydrolase-like_MBL-fold"/>
    <property type="match status" value="1"/>
</dbReference>
<evidence type="ECO:0000313" key="4">
    <source>
        <dbReference type="Proteomes" id="UP000812966"/>
    </source>
</evidence>
<keyword evidence="4" id="KW-1185">Reference proteome</keyword>
<reference evidence="3" key="1">
    <citation type="submission" date="2020-04" db="EMBL/GenBank/DDBJ databases">
        <title>Analysis of mating type loci in Filobasidium floriforme.</title>
        <authorList>
            <person name="Nowrousian M."/>
        </authorList>
    </citation>
    <scope>NUCLEOTIDE SEQUENCE</scope>
    <source>
        <strain evidence="3">CBS 6242</strain>
    </source>
</reference>
<evidence type="ECO:0000256" key="1">
    <source>
        <dbReference type="SAM" id="MobiDB-lite"/>
    </source>
</evidence>
<dbReference type="InterPro" id="IPR036866">
    <property type="entry name" value="RibonucZ/Hydroxyglut_hydro"/>
</dbReference>
<dbReference type="PANTHER" id="PTHR42663:SF6">
    <property type="entry name" value="HYDROLASE C777.06C-RELATED"/>
    <property type="match status" value="1"/>
</dbReference>
<gene>
    <name evidence="3" type="ORF">FFLO_01028</name>
</gene>
<dbReference type="AlphaFoldDB" id="A0A8K0JR69"/>
<accession>A0A8K0JR69</accession>
<proteinExistence type="predicted"/>
<comment type="caution">
    <text evidence="3">The sequence shown here is derived from an EMBL/GenBank/DDBJ whole genome shotgun (WGS) entry which is preliminary data.</text>
</comment>
<feature type="region of interest" description="Disordered" evidence="1">
    <location>
        <begin position="352"/>
        <end position="374"/>
    </location>
</feature>
<feature type="region of interest" description="Disordered" evidence="1">
    <location>
        <begin position="226"/>
        <end position="266"/>
    </location>
</feature>
<dbReference type="Proteomes" id="UP000812966">
    <property type="component" value="Unassembled WGS sequence"/>
</dbReference>
<dbReference type="EMBL" id="JABELV010000012">
    <property type="protein sequence ID" value="KAG7571064.1"/>
    <property type="molecule type" value="Genomic_DNA"/>
</dbReference>
<dbReference type="OrthoDB" id="341300at2759"/>
<feature type="domain" description="Metallo-beta-lactamase" evidence="2">
    <location>
        <begin position="77"/>
        <end position="168"/>
    </location>
</feature>
<dbReference type="InterPro" id="IPR001279">
    <property type="entry name" value="Metallo-B-lactamas"/>
</dbReference>
<dbReference type="Pfam" id="PF12706">
    <property type="entry name" value="Lactamase_B_2"/>
    <property type="match status" value="1"/>
</dbReference>
<dbReference type="Gene3D" id="3.60.15.10">
    <property type="entry name" value="Ribonuclease Z/Hydroxyacylglutathione hydrolase-like"/>
    <property type="match status" value="2"/>
</dbReference>
<protein>
    <recommendedName>
        <fullName evidence="2">Metallo-beta-lactamase domain-containing protein</fullName>
    </recommendedName>
</protein>
<evidence type="ECO:0000259" key="2">
    <source>
        <dbReference type="Pfam" id="PF12706"/>
    </source>
</evidence>
<name>A0A8K0JR69_9TREE</name>
<evidence type="ECO:0000313" key="3">
    <source>
        <dbReference type="EMBL" id="KAG7571064.1"/>
    </source>
</evidence>
<organism evidence="3 4">
    <name type="scientific">Filobasidium floriforme</name>
    <dbReference type="NCBI Taxonomy" id="5210"/>
    <lineage>
        <taxon>Eukaryota</taxon>
        <taxon>Fungi</taxon>
        <taxon>Dikarya</taxon>
        <taxon>Basidiomycota</taxon>
        <taxon>Agaricomycotina</taxon>
        <taxon>Tremellomycetes</taxon>
        <taxon>Filobasidiales</taxon>
        <taxon>Filobasidiaceae</taxon>
        <taxon>Filobasidium</taxon>
    </lineage>
</organism>